<dbReference type="InterPro" id="IPR019769">
    <property type="entry name" value="Trans_elong_IF5A_hypusine_site"/>
</dbReference>
<dbReference type="Gene3D" id="2.30.30.30">
    <property type="match status" value="1"/>
</dbReference>
<evidence type="ECO:0000313" key="2">
    <source>
        <dbReference type="EMBL" id="EHY66664.1"/>
    </source>
</evidence>
<dbReference type="GO" id="GO:0003723">
    <property type="term" value="F:RNA binding"/>
    <property type="evidence" value="ECO:0007669"/>
    <property type="project" value="InterPro"/>
</dbReference>
<keyword evidence="4" id="KW-1185">Reference proteome</keyword>
<accession>A0A086J3C5</accession>
<evidence type="ECO:0000259" key="1">
    <source>
        <dbReference type="Pfam" id="PF21485"/>
    </source>
</evidence>
<dbReference type="GO" id="GO:0043022">
    <property type="term" value="F:ribosome binding"/>
    <property type="evidence" value="ECO:0007669"/>
    <property type="project" value="InterPro"/>
</dbReference>
<dbReference type="AlphaFoldDB" id="H8Z9N3"/>
<dbReference type="Pfam" id="PF21485">
    <property type="entry name" value="IF5A-like_N"/>
    <property type="match status" value="1"/>
</dbReference>
<dbReference type="SUPFAM" id="SSF50104">
    <property type="entry name" value="Translation proteins SH3-like domain"/>
    <property type="match status" value="1"/>
</dbReference>
<dbReference type="PROSITE" id="PS00302">
    <property type="entry name" value="IF5A_HYPUSINE"/>
    <property type="match status" value="1"/>
</dbReference>
<evidence type="ECO:0000313" key="3">
    <source>
        <dbReference type="EMBL" id="KFG26643.1"/>
    </source>
</evidence>
<gene>
    <name evidence="2" type="ORF">NERG_00304</name>
    <name evidence="3" type="ORF">NESG_00794</name>
</gene>
<accession>H8Z9N3</accession>
<name>H8Z9N3_NEMA1</name>
<dbReference type="Proteomes" id="UP000005622">
    <property type="component" value="Unassembled WGS sequence"/>
</dbReference>
<reference evidence="2" key="1">
    <citation type="submission" date="2011-03" db="EMBL/GenBank/DDBJ databases">
        <title>The Genome Sequence of Nematocida sp1 strain ERTm2.</title>
        <authorList>
            <consortium name="The Broad Institute Genome Sequencing Platform"/>
            <consortium name="The Broad Institute Genome Sequencing Center for Infectious Disease"/>
            <person name="Cuomo C."/>
            <person name="Troemel E."/>
            <person name="Young S.K."/>
            <person name="Zeng Q."/>
            <person name="Gargeya S."/>
            <person name="Fitzgerald M."/>
            <person name="Haas B."/>
            <person name="Abouelleil A."/>
            <person name="Alvarado L."/>
            <person name="Arachchi H.M."/>
            <person name="Berlin A."/>
            <person name="Brown A."/>
            <person name="Chapman S.B."/>
            <person name="Chen Z."/>
            <person name="Dunbar C."/>
            <person name="Freedman E."/>
            <person name="Gearin G."/>
            <person name="Gellesch M."/>
            <person name="Goldberg J."/>
            <person name="Griggs A."/>
            <person name="Gujja S."/>
            <person name="Heilman E.R."/>
            <person name="Heiman D."/>
            <person name="Howarth C."/>
            <person name="Larson L."/>
            <person name="Lui A."/>
            <person name="MacDonald P.J.P."/>
            <person name="Mehta T."/>
            <person name="Montmayeur A."/>
            <person name="Murphy C."/>
            <person name="Neiman D."/>
            <person name="Pearson M."/>
            <person name="Priest M."/>
            <person name="Roberts A."/>
            <person name="Saif S."/>
            <person name="Shea T."/>
            <person name="Shenoy N."/>
            <person name="Sisk P."/>
            <person name="Stolte C."/>
            <person name="Sykes S."/>
            <person name="White J."/>
            <person name="Yandava C."/>
            <person name="Wortman J."/>
            <person name="Nusbaum C."/>
            <person name="Birren B."/>
        </authorList>
    </citation>
    <scope>NUCLEOTIDE SEQUENCE</scope>
    <source>
        <strain evidence="2">ERTm2</strain>
    </source>
</reference>
<dbReference type="InterPro" id="IPR048670">
    <property type="entry name" value="IF5A-like_N"/>
</dbReference>
<proteinExistence type="predicted"/>
<sequence>MAFDETEASGMVTDMIQTQEIRVKHIIFLTDGDKKLVEITSIAKSKPGKHGAAKFCFQGVNLITGKFYQFTEGSKTNLTVCTLVKVPCEFMEINENDNSLVVLNEETAEVITVALDRISPETIEEIKKHSLLVGSSGSVRFKLVDTPYLVVVTDITSKAD</sequence>
<protein>
    <recommendedName>
        <fullName evidence="1">Translation initiation factor 5A-like N-terminal domain-containing protein</fullName>
    </recommendedName>
</protein>
<dbReference type="EMBL" id="AKIJ01000002">
    <property type="protein sequence ID" value="KFG26643.1"/>
    <property type="molecule type" value="Genomic_DNA"/>
</dbReference>
<dbReference type="EMBL" id="JH604633">
    <property type="protein sequence ID" value="EHY66664.1"/>
    <property type="molecule type" value="Genomic_DNA"/>
</dbReference>
<feature type="domain" description="Translation initiation factor 5A-like N-terminal" evidence="1">
    <location>
        <begin position="16"/>
        <end position="70"/>
    </location>
</feature>
<dbReference type="OrthoDB" id="9975114at2759"/>
<dbReference type="GO" id="GO:0003746">
    <property type="term" value="F:translation elongation factor activity"/>
    <property type="evidence" value="ECO:0007669"/>
    <property type="project" value="InterPro"/>
</dbReference>
<organism evidence="2">
    <name type="scientific">Nematocida ausubeli (strain ATCC PRA-371 / ERTm2)</name>
    <name type="common">Nematode killer fungus</name>
    <dbReference type="NCBI Taxonomy" id="1913371"/>
    <lineage>
        <taxon>Eukaryota</taxon>
        <taxon>Fungi</taxon>
        <taxon>Fungi incertae sedis</taxon>
        <taxon>Microsporidia</taxon>
        <taxon>Nematocida</taxon>
    </lineage>
</organism>
<dbReference type="GO" id="GO:0045905">
    <property type="term" value="P:positive regulation of translational termination"/>
    <property type="evidence" value="ECO:0007669"/>
    <property type="project" value="InterPro"/>
</dbReference>
<reference evidence="3" key="2">
    <citation type="submission" date="2012-10" db="EMBL/GenBank/DDBJ databases">
        <authorList>
            <consortium name="The Broad Institute Genome Sequencing Platform"/>
            <consortium name="The Broad Institute Genome Sequencing Center for Infectious Disease"/>
            <person name="Cuomo C."/>
            <person name="Troemel E."/>
            <person name="Walker B."/>
            <person name="Young S.K."/>
            <person name="Zeng Q."/>
            <person name="Gargeya S."/>
            <person name="Fitzgerald M."/>
            <person name="Haas B."/>
            <person name="Abouelleil A."/>
            <person name="Alvarado L."/>
            <person name="Arachchi H.M."/>
            <person name="Berlin A.M."/>
            <person name="Chapman S.B."/>
            <person name="Goldberg J."/>
            <person name="Griggs A."/>
            <person name="Gujja S."/>
            <person name="Hansen M."/>
            <person name="Howarth C."/>
            <person name="Imamovic A."/>
            <person name="Larimer J."/>
            <person name="McCowan C."/>
            <person name="Murphy C."/>
            <person name="Neiman D."/>
            <person name="Pearson M."/>
            <person name="Priest M."/>
            <person name="Roberts A."/>
            <person name="Saif S."/>
            <person name="Shea T."/>
            <person name="Sisk P."/>
            <person name="Sykes S."/>
            <person name="Wortman J."/>
            <person name="Nusbaum C."/>
            <person name="Birren B."/>
        </authorList>
    </citation>
    <scope>NUCLEOTIDE SEQUENCE</scope>
    <source>
        <strain evidence="3">ERTm6</strain>
    </source>
</reference>
<evidence type="ECO:0000313" key="4">
    <source>
        <dbReference type="Proteomes" id="UP000054524"/>
    </source>
</evidence>
<dbReference type="Proteomes" id="UP000054524">
    <property type="component" value="Unassembled WGS sequence"/>
</dbReference>
<dbReference type="HOGENOM" id="CLU_1652629_0_0_1"/>
<dbReference type="InterPro" id="IPR014722">
    <property type="entry name" value="Rib_uL2_dom2"/>
</dbReference>
<dbReference type="InterPro" id="IPR008991">
    <property type="entry name" value="Translation_prot_SH3-like_sf"/>
</dbReference>
<dbReference type="GO" id="GO:0045901">
    <property type="term" value="P:positive regulation of translational elongation"/>
    <property type="evidence" value="ECO:0007669"/>
    <property type="project" value="InterPro"/>
</dbReference>
<reference evidence="3 4" key="3">
    <citation type="journal article" date="2014" name="Genome Announc.">
        <title>Genome Sequence of the Microsporidian Species Nematocida sp1 Strain ERTm6 (ATCC PRA-372).</title>
        <authorList>
            <person name="Bakowski M.A."/>
            <person name="Priest M."/>
            <person name="Young S."/>
            <person name="Cuomo C.A."/>
            <person name="Troemel E.R."/>
        </authorList>
    </citation>
    <scope>NUCLEOTIDE SEQUENCE [LARGE SCALE GENOMIC DNA]</scope>
    <source>
        <strain evidence="3 4">ERTm6</strain>
    </source>
</reference>